<evidence type="ECO:0000256" key="8">
    <source>
        <dbReference type="SAM" id="MobiDB-lite"/>
    </source>
</evidence>
<dbReference type="PANTHER" id="PTHR46696:SF5">
    <property type="entry name" value="CYTOCHROME P450 BJ-1"/>
    <property type="match status" value="1"/>
</dbReference>
<dbReference type="PANTHER" id="PTHR46696">
    <property type="entry name" value="P450, PUTATIVE (EUROFUNG)-RELATED"/>
    <property type="match status" value="1"/>
</dbReference>
<dbReference type="InterPro" id="IPR002397">
    <property type="entry name" value="Cyt_P450_B"/>
</dbReference>
<evidence type="ECO:0000313" key="9">
    <source>
        <dbReference type="EMBL" id="GAA2456726.1"/>
    </source>
</evidence>
<evidence type="ECO:0000256" key="1">
    <source>
        <dbReference type="ARBA" id="ARBA00001971"/>
    </source>
</evidence>
<dbReference type="Pfam" id="PF00067">
    <property type="entry name" value="p450"/>
    <property type="match status" value="1"/>
</dbReference>
<keyword evidence="6" id="KW-0408">Iron</keyword>
<evidence type="ECO:0000256" key="6">
    <source>
        <dbReference type="ARBA" id="ARBA00023004"/>
    </source>
</evidence>
<feature type="region of interest" description="Disordered" evidence="8">
    <location>
        <begin position="1"/>
        <end position="30"/>
    </location>
</feature>
<accession>A0ABN3KGV4</accession>
<dbReference type="RefSeq" id="WP_344608682.1">
    <property type="nucleotide sequence ID" value="NZ_BAAATK010000057.1"/>
</dbReference>
<evidence type="ECO:0000313" key="10">
    <source>
        <dbReference type="Proteomes" id="UP001500460"/>
    </source>
</evidence>
<sequence length="409" mass="43614">MPTMQETNQRADAAAPFPESGALPALTTDSRPVFAPTPLHALREKAAVCPVRTPAGDAAWLVTRHAEARELLRDERLGRFHASPRTAPRYVDSPLLELLITDDADTARELHRQVRALLGPQFAARRMQGLKPRVTAVARALAADLSAREQPADLLAHFAVPYALGILHDLIGVPEAERGRCAALLAALGRVGTAGTAPAGPDALFALFRDLAAAKRDAPGDDVLSRLVAARIPDEQTAALASTLLFAGLESVASYIGLGVVLLARHDEQREAALGAPDAMAVLVEEVLRAGKQSGSVLPRYAGEDIDVAGVTIRAGDLVLLDFALANHDERVFDRPETFDGTRSPNPHLSFGHGVWHCIGASLARMELAEAFTALFDRMPALRPAVPDEQLVTEAGRLVGGPARLPVLW</sequence>
<keyword evidence="3" id="KW-0349">Heme</keyword>
<name>A0ABN3KGV4_9ACTN</name>
<proteinExistence type="inferred from homology"/>
<feature type="compositionally biased region" description="Polar residues" evidence="8">
    <location>
        <begin position="1"/>
        <end position="10"/>
    </location>
</feature>
<protein>
    <submittedName>
        <fullName evidence="9">Cytochrome P450</fullName>
    </submittedName>
</protein>
<dbReference type="InterPro" id="IPR036396">
    <property type="entry name" value="Cyt_P450_sf"/>
</dbReference>
<dbReference type="EMBL" id="BAAATK010000057">
    <property type="protein sequence ID" value="GAA2456726.1"/>
    <property type="molecule type" value="Genomic_DNA"/>
</dbReference>
<evidence type="ECO:0000256" key="2">
    <source>
        <dbReference type="ARBA" id="ARBA00010617"/>
    </source>
</evidence>
<comment type="similarity">
    <text evidence="2">Belongs to the cytochrome P450 family.</text>
</comment>
<organism evidence="9 10">
    <name type="scientific">Streptomyces glaucus</name>
    <dbReference type="NCBI Taxonomy" id="284029"/>
    <lineage>
        <taxon>Bacteria</taxon>
        <taxon>Bacillati</taxon>
        <taxon>Actinomycetota</taxon>
        <taxon>Actinomycetes</taxon>
        <taxon>Kitasatosporales</taxon>
        <taxon>Streptomycetaceae</taxon>
        <taxon>Streptomyces</taxon>
    </lineage>
</organism>
<gene>
    <name evidence="9" type="ORF">GCM10010421_57570</name>
</gene>
<evidence type="ECO:0000256" key="3">
    <source>
        <dbReference type="ARBA" id="ARBA00022617"/>
    </source>
</evidence>
<dbReference type="PRINTS" id="PR00359">
    <property type="entry name" value="BP450"/>
</dbReference>
<keyword evidence="5" id="KW-0560">Oxidoreductase</keyword>
<keyword evidence="10" id="KW-1185">Reference proteome</keyword>
<dbReference type="SUPFAM" id="SSF48264">
    <property type="entry name" value="Cytochrome P450"/>
    <property type="match status" value="1"/>
</dbReference>
<keyword evidence="4" id="KW-0479">Metal-binding</keyword>
<keyword evidence="7" id="KW-0503">Monooxygenase</keyword>
<evidence type="ECO:0000256" key="5">
    <source>
        <dbReference type="ARBA" id="ARBA00023002"/>
    </source>
</evidence>
<evidence type="ECO:0000256" key="7">
    <source>
        <dbReference type="ARBA" id="ARBA00023033"/>
    </source>
</evidence>
<comment type="caution">
    <text evidence="9">The sequence shown here is derived from an EMBL/GenBank/DDBJ whole genome shotgun (WGS) entry which is preliminary data.</text>
</comment>
<evidence type="ECO:0000256" key="4">
    <source>
        <dbReference type="ARBA" id="ARBA00022723"/>
    </source>
</evidence>
<dbReference type="Gene3D" id="1.10.630.10">
    <property type="entry name" value="Cytochrome P450"/>
    <property type="match status" value="1"/>
</dbReference>
<reference evidence="9 10" key="1">
    <citation type="journal article" date="2019" name="Int. J. Syst. Evol. Microbiol.">
        <title>The Global Catalogue of Microorganisms (GCM) 10K type strain sequencing project: providing services to taxonomists for standard genome sequencing and annotation.</title>
        <authorList>
            <consortium name="The Broad Institute Genomics Platform"/>
            <consortium name="The Broad Institute Genome Sequencing Center for Infectious Disease"/>
            <person name="Wu L."/>
            <person name="Ma J."/>
        </authorList>
    </citation>
    <scope>NUCLEOTIDE SEQUENCE [LARGE SCALE GENOMIC DNA]</scope>
    <source>
        <strain evidence="9 10">JCM 6922</strain>
    </source>
</reference>
<dbReference type="Proteomes" id="UP001500460">
    <property type="component" value="Unassembled WGS sequence"/>
</dbReference>
<comment type="cofactor">
    <cofactor evidence="1">
        <name>heme</name>
        <dbReference type="ChEBI" id="CHEBI:30413"/>
    </cofactor>
</comment>
<dbReference type="InterPro" id="IPR001128">
    <property type="entry name" value="Cyt_P450"/>
</dbReference>